<evidence type="ECO:0000313" key="2">
    <source>
        <dbReference type="EMBL" id="CUV05862.1"/>
    </source>
</evidence>
<evidence type="ECO:0000256" key="1">
    <source>
        <dbReference type="SAM" id="Phobius"/>
    </source>
</evidence>
<reference evidence="3 4" key="1">
    <citation type="submission" date="2014-11" db="EMBL/GenBank/DDBJ databases">
        <title>Comparative genomic analysis of Cryptosporidium hominis reveals occurrence of genetic recombination in virulent subtypes.</title>
        <authorList>
            <person name="Guo Y."/>
            <person name="Tang K."/>
            <person name="Frace M."/>
            <person name="Li N."/>
            <person name="Roellig D.M."/>
            <person name="Sammons S."/>
            <person name="Knipe K."/>
            <person name="Rowe L."/>
            <person name="Feng Y."/>
            <person name="Xiao L."/>
        </authorList>
    </citation>
    <scope>NUCLEOTIDE SEQUENCE [LARGE SCALE GENOMIC DNA]</scope>
    <source>
        <strain evidence="3">30976</strain>
    </source>
</reference>
<dbReference type="AlphaFoldDB" id="A0A0S4TEY0"/>
<organism evidence="2">
    <name type="scientific">Cryptosporidium hominis</name>
    <dbReference type="NCBI Taxonomy" id="237895"/>
    <lineage>
        <taxon>Eukaryota</taxon>
        <taxon>Sar</taxon>
        <taxon>Alveolata</taxon>
        <taxon>Apicomplexa</taxon>
        <taxon>Conoidasida</taxon>
        <taxon>Coccidia</taxon>
        <taxon>Eucoccidiorida</taxon>
        <taxon>Eimeriorina</taxon>
        <taxon>Cryptosporidiidae</taxon>
        <taxon>Cryptosporidium</taxon>
    </lineage>
</organism>
<keyword evidence="4" id="KW-1185">Reference proteome</keyword>
<proteinExistence type="predicted"/>
<protein>
    <submittedName>
        <fullName evidence="2">Uncharacterized protein</fullName>
    </submittedName>
</protein>
<dbReference type="Proteomes" id="UP001429100">
    <property type="component" value="Unassembled WGS sequence"/>
</dbReference>
<reference evidence="2" key="2">
    <citation type="submission" date="2015-08" db="EMBL/GenBank/DDBJ databases">
        <authorList>
            <person name="Babu N.S."/>
            <person name="Beckwith C.J."/>
            <person name="Beseler K.G."/>
            <person name="Brison A."/>
            <person name="Carone J.V."/>
            <person name="Caskin T.P."/>
            <person name="Diamond M."/>
            <person name="Durham M.E."/>
            <person name="Foxe J.M."/>
            <person name="Go M."/>
            <person name="Henderson B.A."/>
            <person name="Jones I.B."/>
            <person name="McGettigan J.A."/>
            <person name="Micheletti S.J."/>
            <person name="Nasrallah M.E."/>
            <person name="Ortiz D."/>
            <person name="Piller C.R."/>
            <person name="Privatt S.R."/>
            <person name="Schneider S.L."/>
            <person name="Sharp S."/>
            <person name="Smith T.C."/>
            <person name="Stanton J.D."/>
            <person name="Ullery H.E."/>
            <person name="Wilson R.J."/>
            <person name="Serrano M.G."/>
            <person name="Buck G."/>
            <person name="Lee V."/>
            <person name="Wang Y."/>
            <person name="Carvalho R."/>
            <person name="Voegtly L."/>
            <person name="Shi R."/>
            <person name="Duckworth R."/>
            <person name="Johnson A."/>
            <person name="Loviza R."/>
            <person name="Walstead R."/>
            <person name="Shah Z."/>
            <person name="Kiflezghi M."/>
            <person name="Wade K."/>
            <person name="Ball S.L."/>
            <person name="Bradley K.W."/>
            <person name="Asai D.J."/>
            <person name="Bowman C.A."/>
            <person name="Russell D.A."/>
            <person name="Pope W.H."/>
            <person name="Jacobs-Sera D."/>
            <person name="Hendrix R.W."/>
            <person name="Hatfull G.F."/>
        </authorList>
    </citation>
    <scope>NUCLEOTIDE SEQUENCE [LARGE SCALE GENOMIC DNA]</scope>
</reference>
<keyword evidence="1" id="KW-0472">Membrane</keyword>
<keyword evidence="1" id="KW-1133">Transmembrane helix</keyword>
<keyword evidence="1" id="KW-0812">Transmembrane</keyword>
<gene>
    <name evidence="2" type="ORF">CHUDEA4_4070</name>
    <name evidence="3" type="ORF">GY17_00003372</name>
</gene>
<dbReference type="EMBL" id="LN877950">
    <property type="protein sequence ID" value="CUV05862.1"/>
    <property type="molecule type" value="Genomic_DNA"/>
</dbReference>
<dbReference type="Proteomes" id="UP000199752">
    <property type="component" value="Chromosome 4"/>
</dbReference>
<evidence type="ECO:0000313" key="4">
    <source>
        <dbReference type="Proteomes" id="UP001429100"/>
    </source>
</evidence>
<evidence type="ECO:0000313" key="3">
    <source>
        <dbReference type="EMBL" id="PPS92607.1"/>
    </source>
</evidence>
<accession>A0A0S4TEY0</accession>
<reference evidence="3 4" key="3">
    <citation type="submission" date="2017-10" db="EMBL/GenBank/DDBJ databases">
        <title>Consistent, comparative and evidence-based genome annotation and re-annotation for the closely-related species, Cryptosporidium parvum, C. hominis and C. tyzzeri.</title>
        <authorList>
            <person name="Baptista R.P."/>
            <person name="Li Y."/>
            <person name="Sateriale A."/>
            <person name="Striepen B."/>
            <person name="Kissinger J.C."/>
        </authorList>
    </citation>
    <scope>NUCLEOTIDE SEQUENCE [LARGE SCALE GENOMIC DNA]</scope>
    <source>
        <strain evidence="3">30976</strain>
    </source>
</reference>
<feature type="transmembrane region" description="Helical" evidence="1">
    <location>
        <begin position="20"/>
        <end position="46"/>
    </location>
</feature>
<dbReference type="VEuPathDB" id="CryptoDB:CHUDEA4_4070"/>
<dbReference type="EMBL" id="JTAI01000023">
    <property type="protein sequence ID" value="PPS92607.1"/>
    <property type="molecule type" value="Genomic_DNA"/>
</dbReference>
<sequence length="57" mass="6678">MSNIFSSLLFYFPPPTRSSLSTSLIFILYITLMLFLSFIFFSILILKIQLKLYFSVT</sequence>
<name>A0A0S4TEY0_CRYHO</name>
<dbReference type="VEuPathDB" id="CryptoDB:GY17_00003372"/>